<dbReference type="RefSeq" id="YP_009884452.1">
    <property type="nucleotide sequence ID" value="NC_049470.1"/>
</dbReference>
<reference evidence="2 3" key="1">
    <citation type="submission" date="2019-07" db="EMBL/GenBank/DDBJ databases">
        <authorList>
            <person name="Stoner T.H."/>
            <person name="Garlena R.A."/>
            <person name="Russell D.A."/>
            <person name="Pope W.H."/>
            <person name="Jacobs-Sera D."/>
            <person name="Hatfull G.F."/>
        </authorList>
    </citation>
    <scope>NUCLEOTIDE SEQUENCE [LARGE SCALE GENOMIC DNA]</scope>
</reference>
<protein>
    <submittedName>
        <fullName evidence="2">Uncharacterized protein</fullName>
    </submittedName>
</protein>
<gene>
    <name evidence="2" type="primary">49</name>
    <name evidence="2" type="ORF">PBI_TRIPLEJ_49</name>
</gene>
<feature type="region of interest" description="Disordered" evidence="1">
    <location>
        <begin position="19"/>
        <end position="41"/>
    </location>
</feature>
<keyword evidence="3" id="KW-1185">Reference proteome</keyword>
<dbReference type="EMBL" id="MN234178">
    <property type="protein sequence ID" value="QFG09593.1"/>
    <property type="molecule type" value="Genomic_DNA"/>
</dbReference>
<evidence type="ECO:0000313" key="2">
    <source>
        <dbReference type="EMBL" id="QFG09593.1"/>
    </source>
</evidence>
<dbReference type="KEGG" id="vg:55813812"/>
<proteinExistence type="predicted"/>
<dbReference type="Proteomes" id="UP000325735">
    <property type="component" value="Segment"/>
</dbReference>
<accession>A0A5J6TFF5</accession>
<organism evidence="2 3">
    <name type="scientific">Arthrobacter phage TripleJ</name>
    <dbReference type="NCBI Taxonomy" id="2599838"/>
    <lineage>
        <taxon>Viruses</taxon>
        <taxon>Duplodnaviria</taxon>
        <taxon>Heunggongvirae</taxon>
        <taxon>Uroviricota</taxon>
        <taxon>Caudoviricetes</taxon>
        <taxon>Triplejayvirus</taxon>
        <taxon>Triplejayvirus tripleJ</taxon>
    </lineage>
</organism>
<dbReference type="GeneID" id="55813812"/>
<evidence type="ECO:0000313" key="3">
    <source>
        <dbReference type="Proteomes" id="UP000325735"/>
    </source>
</evidence>
<name>A0A5J6TFF5_9CAUD</name>
<evidence type="ECO:0000256" key="1">
    <source>
        <dbReference type="SAM" id="MobiDB-lite"/>
    </source>
</evidence>
<sequence>MHLFLSLVRVVIDESEQKEAHELQPADLTPTEPTKRNRSMNTTKYSNGYFFTKEQAAKIARDLIVSHHENVALEDQDADRLAYRISGILEIPAQNAAVENALNLLDELLQVERGTHSALEVNRAGTIDNTEQVMEHLEIQLDMAIADVVAGFQDHWELAA</sequence>